<reference evidence="2" key="1">
    <citation type="submission" date="2016-06" db="EMBL/GenBank/DDBJ databases">
        <title>Parallel loss of symbiosis genes in relatives of nitrogen-fixing non-legume Parasponia.</title>
        <authorList>
            <person name="Van Velzen R."/>
            <person name="Holmer R."/>
            <person name="Bu F."/>
            <person name="Rutten L."/>
            <person name="Van Zeijl A."/>
            <person name="Liu W."/>
            <person name="Santuari L."/>
            <person name="Cao Q."/>
            <person name="Sharma T."/>
            <person name="Shen D."/>
            <person name="Roswanjaya Y."/>
            <person name="Wardhani T."/>
            <person name="Kalhor M.S."/>
            <person name="Jansen J."/>
            <person name="Van den Hoogen J."/>
            <person name="Gungor B."/>
            <person name="Hartog M."/>
            <person name="Hontelez J."/>
            <person name="Verver J."/>
            <person name="Yang W.-C."/>
            <person name="Schijlen E."/>
            <person name="Repin R."/>
            <person name="Schilthuizen M."/>
            <person name="Schranz E."/>
            <person name="Heidstra R."/>
            <person name="Miyata K."/>
            <person name="Fedorova E."/>
            <person name="Kohlen W."/>
            <person name="Bisseling T."/>
            <person name="Smit S."/>
            <person name="Geurts R."/>
        </authorList>
    </citation>
    <scope>NUCLEOTIDE SEQUENCE [LARGE SCALE GENOMIC DNA]</scope>
    <source>
        <strain evidence="2">cv. RG33-2</strain>
    </source>
</reference>
<organism evidence="1 2">
    <name type="scientific">Trema orientale</name>
    <name type="common">Charcoal tree</name>
    <name type="synonym">Celtis orientalis</name>
    <dbReference type="NCBI Taxonomy" id="63057"/>
    <lineage>
        <taxon>Eukaryota</taxon>
        <taxon>Viridiplantae</taxon>
        <taxon>Streptophyta</taxon>
        <taxon>Embryophyta</taxon>
        <taxon>Tracheophyta</taxon>
        <taxon>Spermatophyta</taxon>
        <taxon>Magnoliopsida</taxon>
        <taxon>eudicotyledons</taxon>
        <taxon>Gunneridae</taxon>
        <taxon>Pentapetalae</taxon>
        <taxon>rosids</taxon>
        <taxon>fabids</taxon>
        <taxon>Rosales</taxon>
        <taxon>Cannabaceae</taxon>
        <taxon>Trema</taxon>
    </lineage>
</organism>
<dbReference type="InParanoid" id="A0A2P5FWP8"/>
<dbReference type="AlphaFoldDB" id="A0A2P5FWP8"/>
<protein>
    <submittedName>
        <fullName evidence="1">Uncharacterized protein</fullName>
    </submittedName>
</protein>
<dbReference type="Proteomes" id="UP000237000">
    <property type="component" value="Unassembled WGS sequence"/>
</dbReference>
<keyword evidence="2" id="KW-1185">Reference proteome</keyword>
<comment type="caution">
    <text evidence="1">The sequence shown here is derived from an EMBL/GenBank/DDBJ whole genome shotgun (WGS) entry which is preliminary data.</text>
</comment>
<sequence length="29" mass="3231">MGSTAIDSLAKRGNVTNYYQKQSKDILPM</sequence>
<evidence type="ECO:0000313" key="1">
    <source>
        <dbReference type="EMBL" id="POO02195.1"/>
    </source>
</evidence>
<name>A0A2P5FWP8_TREOI</name>
<gene>
    <name evidence="1" type="ORF">TorRG33x02_019790</name>
</gene>
<dbReference type="EMBL" id="JXTC01000005">
    <property type="protein sequence ID" value="POO02195.1"/>
    <property type="molecule type" value="Genomic_DNA"/>
</dbReference>
<accession>A0A2P5FWP8</accession>
<evidence type="ECO:0000313" key="2">
    <source>
        <dbReference type="Proteomes" id="UP000237000"/>
    </source>
</evidence>
<proteinExistence type="predicted"/>